<dbReference type="OrthoDB" id="8673173at2"/>
<dbReference type="Proteomes" id="UP000460272">
    <property type="component" value="Unassembled WGS sequence"/>
</dbReference>
<keyword evidence="3" id="KW-0378">Hydrolase</keyword>
<dbReference type="Pfam" id="PF04909">
    <property type="entry name" value="Amidohydro_2"/>
    <property type="match status" value="1"/>
</dbReference>
<dbReference type="Gene3D" id="3.20.20.140">
    <property type="entry name" value="Metal-dependent hydrolases"/>
    <property type="match status" value="1"/>
</dbReference>
<dbReference type="PANTHER" id="PTHR21240">
    <property type="entry name" value="2-AMINO-3-CARBOXYLMUCONATE-6-SEMIALDEHYDE DECARBOXYLASE"/>
    <property type="match status" value="1"/>
</dbReference>
<evidence type="ECO:0000313" key="4">
    <source>
        <dbReference type="Proteomes" id="UP000460272"/>
    </source>
</evidence>
<keyword evidence="4" id="KW-1185">Reference proteome</keyword>
<evidence type="ECO:0000313" key="3">
    <source>
        <dbReference type="EMBL" id="TVZ02287.1"/>
    </source>
</evidence>
<dbReference type="AlphaFoldDB" id="A0A6P2BUB0"/>
<dbReference type="SUPFAM" id="SSF51556">
    <property type="entry name" value="Metallo-dependent hydrolases"/>
    <property type="match status" value="1"/>
</dbReference>
<protein>
    <submittedName>
        <fullName evidence="3">Amidohydrolase</fullName>
    </submittedName>
</protein>
<reference evidence="3 4" key="1">
    <citation type="submission" date="2018-11" db="EMBL/GenBank/DDBJ databases">
        <title>Trebonia kvetii gen.nov., sp.nov., a novel acidophilic actinobacterium, and proposal of the new actinobacterial family Treboniaceae fam. nov.</title>
        <authorList>
            <person name="Rapoport D."/>
            <person name="Sagova-Mareckova M."/>
            <person name="Sedlacek I."/>
            <person name="Provaznik J."/>
            <person name="Kralova S."/>
            <person name="Pavlinic D."/>
            <person name="Benes V."/>
            <person name="Kopecky J."/>
        </authorList>
    </citation>
    <scope>NUCLEOTIDE SEQUENCE [LARGE SCALE GENOMIC DNA]</scope>
    <source>
        <strain evidence="3 4">15Tr583</strain>
    </source>
</reference>
<dbReference type="PANTHER" id="PTHR21240:SF28">
    <property type="entry name" value="ISO-OROTATE DECARBOXYLASE (EUROFUNG)"/>
    <property type="match status" value="1"/>
</dbReference>
<proteinExistence type="predicted"/>
<dbReference type="GO" id="GO:0019748">
    <property type="term" value="P:secondary metabolic process"/>
    <property type="evidence" value="ECO:0007669"/>
    <property type="project" value="TreeGrafter"/>
</dbReference>
<feature type="domain" description="Amidohydrolase-related" evidence="2">
    <location>
        <begin position="6"/>
        <end position="328"/>
    </location>
</feature>
<sequence>MSPLSVDVHAHALVPAAEALVADRPELAQARAEEARGAGPRSAEVNREQIGQLAPALIDPLVRLAAMDAAGIDVQLVSPMPIHHYWAAPDLAARYAEAVNGGILKHCSAAPGRLIGLGTAPLQHPGLAVEVLDRAVSDGLHGVEVATYVAGSELADPSLEPFWARAAELGAVVFIHPWGCTLGERLDIAYLSNIVGNPVETTVALSRLIFSGLLDRHPGLKILAAHGGGYLPGYLGRGDHAWHVRPDSRTCAEPPSAYIRRLWFDALVYTPEGLRTLTAAAGADRVLLGTDYPFDMGIPDPLDRLAAAGLPSSASEAIRGGNAAALLGALPAVPRDNERTGA</sequence>
<organism evidence="3 4">
    <name type="scientific">Trebonia kvetii</name>
    <dbReference type="NCBI Taxonomy" id="2480626"/>
    <lineage>
        <taxon>Bacteria</taxon>
        <taxon>Bacillati</taxon>
        <taxon>Actinomycetota</taxon>
        <taxon>Actinomycetes</taxon>
        <taxon>Streptosporangiales</taxon>
        <taxon>Treboniaceae</taxon>
        <taxon>Trebonia</taxon>
    </lineage>
</organism>
<dbReference type="GO" id="GO:0016831">
    <property type="term" value="F:carboxy-lyase activity"/>
    <property type="evidence" value="ECO:0007669"/>
    <property type="project" value="InterPro"/>
</dbReference>
<dbReference type="GO" id="GO:0016787">
    <property type="term" value="F:hydrolase activity"/>
    <property type="evidence" value="ECO:0007669"/>
    <property type="project" value="UniProtKB-KW"/>
</dbReference>
<dbReference type="GO" id="GO:0005737">
    <property type="term" value="C:cytoplasm"/>
    <property type="evidence" value="ECO:0007669"/>
    <property type="project" value="TreeGrafter"/>
</dbReference>
<accession>A0A6P2BUB0</accession>
<dbReference type="EMBL" id="RPFW01000005">
    <property type="protein sequence ID" value="TVZ02287.1"/>
    <property type="molecule type" value="Genomic_DNA"/>
</dbReference>
<dbReference type="InterPro" id="IPR032465">
    <property type="entry name" value="ACMSD"/>
</dbReference>
<keyword evidence="1" id="KW-0456">Lyase</keyword>
<dbReference type="RefSeq" id="WP_145857142.1">
    <property type="nucleotide sequence ID" value="NZ_RPFW01000005.1"/>
</dbReference>
<name>A0A6P2BUB0_9ACTN</name>
<dbReference type="InterPro" id="IPR032466">
    <property type="entry name" value="Metal_Hydrolase"/>
</dbReference>
<evidence type="ECO:0000256" key="1">
    <source>
        <dbReference type="ARBA" id="ARBA00023239"/>
    </source>
</evidence>
<comment type="caution">
    <text evidence="3">The sequence shown here is derived from an EMBL/GenBank/DDBJ whole genome shotgun (WGS) entry which is preliminary data.</text>
</comment>
<dbReference type="InterPro" id="IPR006680">
    <property type="entry name" value="Amidohydro-rel"/>
</dbReference>
<evidence type="ECO:0000259" key="2">
    <source>
        <dbReference type="Pfam" id="PF04909"/>
    </source>
</evidence>
<gene>
    <name evidence="3" type="ORF">EAS64_26075</name>
</gene>